<dbReference type="GO" id="GO:0016787">
    <property type="term" value="F:hydrolase activity"/>
    <property type="evidence" value="ECO:0007669"/>
    <property type="project" value="UniProtKB-KW"/>
</dbReference>
<dbReference type="Proteomes" id="UP000638648">
    <property type="component" value="Unassembled WGS sequence"/>
</dbReference>
<dbReference type="InterPro" id="IPR036866">
    <property type="entry name" value="RibonucZ/Hydroxyglut_hydro"/>
</dbReference>
<accession>A0A927N7Z1</accession>
<evidence type="ECO:0000313" key="6">
    <source>
        <dbReference type="EMBL" id="MBE1611878.1"/>
    </source>
</evidence>
<dbReference type="GO" id="GO:0046872">
    <property type="term" value="F:metal ion binding"/>
    <property type="evidence" value="ECO:0007669"/>
    <property type="project" value="UniProtKB-KW"/>
</dbReference>
<evidence type="ECO:0000313" key="7">
    <source>
        <dbReference type="Proteomes" id="UP000638648"/>
    </source>
</evidence>
<dbReference type="EMBL" id="JADBEM010000001">
    <property type="protein sequence ID" value="MBE1611878.1"/>
    <property type="molecule type" value="Genomic_DNA"/>
</dbReference>
<reference evidence="6" key="1">
    <citation type="submission" date="2020-10" db="EMBL/GenBank/DDBJ databases">
        <title>Sequencing the genomes of 1000 actinobacteria strains.</title>
        <authorList>
            <person name="Klenk H.-P."/>
        </authorList>
    </citation>
    <scope>NUCLEOTIDE SEQUENCE</scope>
    <source>
        <strain evidence="6">DSM 45354</strain>
    </source>
</reference>
<dbReference type="PANTHER" id="PTHR42978">
    <property type="entry name" value="QUORUM-QUENCHING LACTONASE YTNP-RELATED-RELATED"/>
    <property type="match status" value="1"/>
</dbReference>
<comment type="similarity">
    <text evidence="2">Belongs to the metallo-beta-lactamase superfamily.</text>
</comment>
<evidence type="ECO:0000256" key="4">
    <source>
        <dbReference type="ARBA" id="ARBA00022801"/>
    </source>
</evidence>
<dbReference type="SUPFAM" id="SSF56281">
    <property type="entry name" value="Metallo-hydrolase/oxidoreductase"/>
    <property type="match status" value="1"/>
</dbReference>
<keyword evidence="7" id="KW-1185">Reference proteome</keyword>
<dbReference type="InterPro" id="IPR051013">
    <property type="entry name" value="MBL_superfamily_lactonases"/>
</dbReference>
<evidence type="ECO:0000256" key="3">
    <source>
        <dbReference type="ARBA" id="ARBA00022723"/>
    </source>
</evidence>
<name>A0A927N7Z1_9ACTN</name>
<organism evidence="6 7">
    <name type="scientific">Actinopolymorpha pittospori</name>
    <dbReference type="NCBI Taxonomy" id="648752"/>
    <lineage>
        <taxon>Bacteria</taxon>
        <taxon>Bacillati</taxon>
        <taxon>Actinomycetota</taxon>
        <taxon>Actinomycetes</taxon>
        <taxon>Propionibacteriales</taxon>
        <taxon>Actinopolymorphaceae</taxon>
        <taxon>Actinopolymorpha</taxon>
    </lineage>
</organism>
<evidence type="ECO:0000256" key="5">
    <source>
        <dbReference type="ARBA" id="ARBA00022833"/>
    </source>
</evidence>
<proteinExistence type="inferred from homology"/>
<dbReference type="AlphaFoldDB" id="A0A927N7Z1"/>
<dbReference type="PANTHER" id="PTHR42978:SF2">
    <property type="entry name" value="102 KBASES UNSTABLE REGION: FROM 1 TO 119443"/>
    <property type="match status" value="1"/>
</dbReference>
<protein>
    <submittedName>
        <fullName evidence="6">Uncharacterized protein</fullName>
    </submittedName>
</protein>
<dbReference type="Gene3D" id="3.60.15.10">
    <property type="entry name" value="Ribonuclease Z/Hydroxyacylglutathione hydrolase-like"/>
    <property type="match status" value="1"/>
</dbReference>
<keyword evidence="3" id="KW-0479">Metal-binding</keyword>
<sequence length="257" mass="28669">MSTYGVHLLPLGRGDVPGPELFWMSGFEEWHTLLFQSALIRGDGVTVLVNTGPARDLEPMNAHWEKVLGARARMRREPGEYIVDQLAAHDLTPDDVTHVVLTPLQLYTVSNVALFQNAEICVARRGWVHFHTTHAHPHDNRATSIPDDVLVHLVTDAWPRVRLLADEDQLAPGLRTWWSGVHHRASVVVEVDAPAGVAAISDSYFVLDNVEKDIPIGINENMYEAITAYARVRDTADIVVPLYDPRNLDRFPGGRIA</sequence>
<evidence type="ECO:0000256" key="1">
    <source>
        <dbReference type="ARBA" id="ARBA00001947"/>
    </source>
</evidence>
<dbReference type="RefSeq" id="WP_192755021.1">
    <property type="nucleotide sequence ID" value="NZ_BAABJL010000176.1"/>
</dbReference>
<comment type="caution">
    <text evidence="6">The sequence shown here is derived from an EMBL/GenBank/DDBJ whole genome shotgun (WGS) entry which is preliminary data.</text>
</comment>
<keyword evidence="4" id="KW-0378">Hydrolase</keyword>
<evidence type="ECO:0000256" key="2">
    <source>
        <dbReference type="ARBA" id="ARBA00007749"/>
    </source>
</evidence>
<gene>
    <name evidence="6" type="ORF">HEB94_008726</name>
</gene>
<comment type="cofactor">
    <cofactor evidence="1">
        <name>Zn(2+)</name>
        <dbReference type="ChEBI" id="CHEBI:29105"/>
    </cofactor>
</comment>
<keyword evidence="5" id="KW-0862">Zinc</keyword>